<accession>A0A6G1HPH7</accession>
<protein>
    <recommendedName>
        <fullName evidence="4">Secreted protein</fullName>
    </recommendedName>
</protein>
<proteinExistence type="predicted"/>
<dbReference type="AlphaFoldDB" id="A0A6G1HPH7"/>
<reference evidence="2" key="1">
    <citation type="journal article" date="2020" name="Stud. Mycol.">
        <title>101 Dothideomycetes genomes: a test case for predicting lifestyles and emergence of pathogens.</title>
        <authorList>
            <person name="Haridas S."/>
            <person name="Albert R."/>
            <person name="Binder M."/>
            <person name="Bloem J."/>
            <person name="Labutti K."/>
            <person name="Salamov A."/>
            <person name="Andreopoulos B."/>
            <person name="Baker S."/>
            <person name="Barry K."/>
            <person name="Bills G."/>
            <person name="Bluhm B."/>
            <person name="Cannon C."/>
            <person name="Castanera R."/>
            <person name="Culley D."/>
            <person name="Daum C."/>
            <person name="Ezra D."/>
            <person name="Gonzalez J."/>
            <person name="Henrissat B."/>
            <person name="Kuo A."/>
            <person name="Liang C."/>
            <person name="Lipzen A."/>
            <person name="Lutzoni F."/>
            <person name="Magnuson J."/>
            <person name="Mondo S."/>
            <person name="Nolan M."/>
            <person name="Ohm R."/>
            <person name="Pangilinan J."/>
            <person name="Park H.-J."/>
            <person name="Ramirez L."/>
            <person name="Alfaro M."/>
            <person name="Sun H."/>
            <person name="Tritt A."/>
            <person name="Yoshinaga Y."/>
            <person name="Zwiers L.-H."/>
            <person name="Turgeon B."/>
            <person name="Goodwin S."/>
            <person name="Spatafora J."/>
            <person name="Crous P."/>
            <person name="Grigoriev I."/>
        </authorList>
    </citation>
    <scope>NUCLEOTIDE SEQUENCE</scope>
    <source>
        <strain evidence="2">CBS 262.69</strain>
    </source>
</reference>
<evidence type="ECO:0000256" key="1">
    <source>
        <dbReference type="SAM" id="SignalP"/>
    </source>
</evidence>
<organism evidence="2 3">
    <name type="scientific">Trichodelitschia bisporula</name>
    <dbReference type="NCBI Taxonomy" id="703511"/>
    <lineage>
        <taxon>Eukaryota</taxon>
        <taxon>Fungi</taxon>
        <taxon>Dikarya</taxon>
        <taxon>Ascomycota</taxon>
        <taxon>Pezizomycotina</taxon>
        <taxon>Dothideomycetes</taxon>
        <taxon>Dothideomycetes incertae sedis</taxon>
        <taxon>Phaeotrichales</taxon>
        <taxon>Phaeotrichaceae</taxon>
        <taxon>Trichodelitschia</taxon>
    </lineage>
</organism>
<dbReference type="Proteomes" id="UP000799640">
    <property type="component" value="Unassembled WGS sequence"/>
</dbReference>
<feature type="signal peptide" evidence="1">
    <location>
        <begin position="1"/>
        <end position="29"/>
    </location>
</feature>
<keyword evidence="3" id="KW-1185">Reference proteome</keyword>
<evidence type="ECO:0000313" key="3">
    <source>
        <dbReference type="Proteomes" id="UP000799640"/>
    </source>
</evidence>
<name>A0A6G1HPH7_9PEZI</name>
<keyword evidence="1" id="KW-0732">Signal</keyword>
<sequence length="78" mass="8425">MCSGNLLSPLGLSQSIIPLAVLLFGVAESRVCRWDGPARQPCDQAVTRPPSYVLVSLAIHGAEAYRWRSSWATISPTV</sequence>
<dbReference type="EMBL" id="ML996702">
    <property type="protein sequence ID" value="KAF2397920.1"/>
    <property type="molecule type" value="Genomic_DNA"/>
</dbReference>
<feature type="chain" id="PRO_5026088231" description="Secreted protein" evidence="1">
    <location>
        <begin position="30"/>
        <end position="78"/>
    </location>
</feature>
<gene>
    <name evidence="2" type="ORF">EJ06DRAFT_143087</name>
</gene>
<evidence type="ECO:0000313" key="2">
    <source>
        <dbReference type="EMBL" id="KAF2397920.1"/>
    </source>
</evidence>
<evidence type="ECO:0008006" key="4">
    <source>
        <dbReference type="Google" id="ProtNLM"/>
    </source>
</evidence>